<protein>
    <recommendedName>
        <fullName evidence="2">Lipoprotein</fullName>
    </recommendedName>
</protein>
<accession>W5SA43</accession>
<geneLocation type="plasmid" evidence="1">
    <name>unnamed</name>
</geneLocation>
<reference evidence="1" key="1">
    <citation type="submission" date="2013-02" db="EMBL/GenBank/DDBJ databases">
        <title>Comparative genomics of Borrelia species.</title>
        <authorList>
            <person name="Schwan T.G."/>
            <person name="Raffel S.J."/>
            <person name="Porcella S.F."/>
        </authorList>
    </citation>
    <scope>NUCLEOTIDE SEQUENCE</scope>
    <source>
        <strain evidence="1">YOR</strain>
        <plasmid evidence="1">unnamed</plasmid>
    </source>
</reference>
<evidence type="ECO:0008006" key="2">
    <source>
        <dbReference type="Google" id="ProtNLM"/>
    </source>
</evidence>
<proteinExistence type="predicted"/>
<dbReference type="EMBL" id="CP004154">
    <property type="protein sequence ID" value="AHH03964.1"/>
    <property type="molecule type" value="Genomic_DNA"/>
</dbReference>
<keyword evidence="1" id="KW-0614">Plasmid</keyword>
<organism evidence="1">
    <name type="scientific">Borrelia nietonii YOR</name>
    <dbReference type="NCBI Taxonomy" id="1293576"/>
    <lineage>
        <taxon>Bacteria</taxon>
        <taxon>Pseudomonadati</taxon>
        <taxon>Spirochaetota</taxon>
        <taxon>Spirochaetia</taxon>
        <taxon>Spirochaetales</taxon>
        <taxon>Borreliaceae</taxon>
        <taxon>Borrelia</taxon>
        <taxon>Borrelia nietonii</taxon>
    </lineage>
</organism>
<gene>
    <name evidence="1" type="ORF">BHY_1013</name>
</gene>
<dbReference type="PROSITE" id="PS51257">
    <property type="entry name" value="PROKAR_LIPOPROTEIN"/>
    <property type="match status" value="1"/>
</dbReference>
<name>W5SA43_9SPIR</name>
<dbReference type="AlphaFoldDB" id="W5SA43"/>
<sequence length="273" mass="30399">MMKKISMLICLFGTLGLMLGCFVGGKVPGGNASGSHRFTGDIGAPSTPPPPRARYPQVVASYNALNTSLSALKASYNYNRDVFLPIKDQFKNSIFNEFKMDFNDDRARGDVYVSLKHEVADITNLKTVIEALISSNTSQFDKVFALCLLYRLRASAMYIREIVDENEGILSQANLDVLRHSNDLRGMNLLKADLDEMLSLRNIVADMAKGMLEEAVRVVGDNAKVLLELNLITSDQGDLKENINSATKRSLRDLRTKIESTFNNLRLQVLRSE</sequence>
<dbReference type="HOGENOM" id="CLU_1021831_0_0_12"/>
<dbReference type="Gene3D" id="1.10.3160.10">
    <property type="entry name" value="Bbcrasp-1"/>
    <property type="match status" value="1"/>
</dbReference>
<evidence type="ECO:0000313" key="1">
    <source>
        <dbReference type="EMBL" id="AHH03964.1"/>
    </source>
</evidence>